<evidence type="ECO:0000256" key="1">
    <source>
        <dbReference type="SAM" id="MobiDB-lite"/>
    </source>
</evidence>
<evidence type="ECO:0000313" key="3">
    <source>
        <dbReference type="Proteomes" id="UP000266841"/>
    </source>
</evidence>
<protein>
    <submittedName>
        <fullName evidence="2">Uncharacterized protein</fullName>
    </submittedName>
</protein>
<dbReference type="EMBL" id="AGNL01013891">
    <property type="protein sequence ID" value="EJK66960.1"/>
    <property type="molecule type" value="Genomic_DNA"/>
</dbReference>
<dbReference type="Proteomes" id="UP000266841">
    <property type="component" value="Unassembled WGS sequence"/>
</dbReference>
<feature type="region of interest" description="Disordered" evidence="1">
    <location>
        <begin position="18"/>
        <end position="40"/>
    </location>
</feature>
<proteinExistence type="predicted"/>
<keyword evidence="3" id="KW-1185">Reference proteome</keyword>
<dbReference type="AlphaFoldDB" id="K0SNK9"/>
<accession>K0SNK9</accession>
<organism evidence="2 3">
    <name type="scientific">Thalassiosira oceanica</name>
    <name type="common">Marine diatom</name>
    <dbReference type="NCBI Taxonomy" id="159749"/>
    <lineage>
        <taxon>Eukaryota</taxon>
        <taxon>Sar</taxon>
        <taxon>Stramenopiles</taxon>
        <taxon>Ochrophyta</taxon>
        <taxon>Bacillariophyta</taxon>
        <taxon>Coscinodiscophyceae</taxon>
        <taxon>Thalassiosirophycidae</taxon>
        <taxon>Thalassiosirales</taxon>
        <taxon>Thalassiosiraceae</taxon>
        <taxon>Thalassiosira</taxon>
    </lineage>
</organism>
<sequence length="216" mass="24685">RVGGHQLQVRLEAAVERGPRQRWRRRRGQPQASRQATVGGRGAVRWHGRLLRADREERGGGGLLQGHIPEPGQVVREHRRVLLALHSDQESAPVDVRRQAQDRLKGIRDCDYGCLSVGIRSMRYYRSTLVVNFVDFAKQTQVIESKYINLVTTVVFCRFITADEMFSGTFGFWGPEDMCFWGPEDMSAEDIANIAPLKHHLADERGQQRKRVHFLA</sequence>
<feature type="non-terminal residue" evidence="2">
    <location>
        <position position="1"/>
    </location>
</feature>
<name>K0SNK9_THAOC</name>
<evidence type="ECO:0000313" key="2">
    <source>
        <dbReference type="EMBL" id="EJK66960.1"/>
    </source>
</evidence>
<gene>
    <name evidence="2" type="ORF">THAOC_12065</name>
</gene>
<reference evidence="2 3" key="1">
    <citation type="journal article" date="2012" name="Genome Biol.">
        <title>Genome and low-iron response of an oceanic diatom adapted to chronic iron limitation.</title>
        <authorList>
            <person name="Lommer M."/>
            <person name="Specht M."/>
            <person name="Roy A.S."/>
            <person name="Kraemer L."/>
            <person name="Andreson R."/>
            <person name="Gutowska M.A."/>
            <person name="Wolf J."/>
            <person name="Bergner S.V."/>
            <person name="Schilhabel M.B."/>
            <person name="Klostermeier U.C."/>
            <person name="Beiko R.G."/>
            <person name="Rosenstiel P."/>
            <person name="Hippler M."/>
            <person name="Laroche J."/>
        </authorList>
    </citation>
    <scope>NUCLEOTIDE SEQUENCE [LARGE SCALE GENOMIC DNA]</scope>
    <source>
        <strain evidence="2 3">CCMP1005</strain>
    </source>
</reference>
<comment type="caution">
    <text evidence="2">The sequence shown here is derived from an EMBL/GenBank/DDBJ whole genome shotgun (WGS) entry which is preliminary data.</text>
</comment>